<evidence type="ECO:0000313" key="2">
    <source>
        <dbReference type="EMBL" id="RXI25910.1"/>
    </source>
</evidence>
<reference evidence="1 3" key="2">
    <citation type="submission" date="2018-08" db="EMBL/GenBank/DDBJ databases">
        <title>Complete genome of the Arcobacter skirrowii type strain LMG 6621.</title>
        <authorList>
            <person name="Miller W.G."/>
            <person name="Yee E."/>
            <person name="Bono J.L."/>
        </authorList>
    </citation>
    <scope>NUCLEOTIDE SEQUENCE [LARGE SCALE GENOMIC DNA]</scope>
    <source>
        <strain evidence="1 3">CCUG 10374</strain>
    </source>
</reference>
<dbReference type="AlphaFoldDB" id="A0AAD0SMV8"/>
<evidence type="ECO:0008006" key="5">
    <source>
        <dbReference type="Google" id="ProtNLM"/>
    </source>
</evidence>
<gene>
    <name evidence="1" type="ORF">ASKIR_1293</name>
    <name evidence="2" type="ORF">CP959_06315</name>
</gene>
<organism evidence="1 3">
    <name type="scientific">Aliarcobacter skirrowii CCUG 10374</name>
    <dbReference type="NCBI Taxonomy" id="1032239"/>
    <lineage>
        <taxon>Bacteria</taxon>
        <taxon>Pseudomonadati</taxon>
        <taxon>Campylobacterota</taxon>
        <taxon>Epsilonproteobacteria</taxon>
        <taxon>Campylobacterales</taxon>
        <taxon>Arcobacteraceae</taxon>
        <taxon>Aliarcobacter</taxon>
    </lineage>
</organism>
<dbReference type="RefSeq" id="WP_115588285.1">
    <property type="nucleotide sequence ID" value="NZ_CP032099.1"/>
</dbReference>
<dbReference type="Proteomes" id="UP000262029">
    <property type="component" value="Chromosome"/>
</dbReference>
<evidence type="ECO:0000313" key="3">
    <source>
        <dbReference type="Proteomes" id="UP000262029"/>
    </source>
</evidence>
<accession>A0AAD0SMV8</accession>
<keyword evidence="4" id="KW-1185">Reference proteome</keyword>
<name>A0AAD0SMV8_9BACT</name>
<dbReference type="Proteomes" id="UP000290580">
    <property type="component" value="Unassembled WGS sequence"/>
</dbReference>
<dbReference type="EMBL" id="CP032099">
    <property type="protein sequence ID" value="AXX85097.1"/>
    <property type="molecule type" value="Genomic_DNA"/>
</dbReference>
<reference evidence="2 4" key="1">
    <citation type="submission" date="2017-09" db="EMBL/GenBank/DDBJ databases">
        <title>Genomics of the genus Arcobacter.</title>
        <authorList>
            <person name="Perez-Cataluna A."/>
            <person name="Figueras M.J."/>
            <person name="Salas-Masso N."/>
        </authorList>
    </citation>
    <scope>NUCLEOTIDE SEQUENCE [LARGE SCALE GENOMIC DNA]</scope>
    <source>
        <strain evidence="2 4">LMG 6621</strain>
    </source>
</reference>
<evidence type="ECO:0000313" key="4">
    <source>
        <dbReference type="Proteomes" id="UP000290580"/>
    </source>
</evidence>
<protein>
    <recommendedName>
        <fullName evidence="5">Restriction endonuclease</fullName>
    </recommendedName>
</protein>
<sequence>MKIENNEFTVTNKKAYKEIRTFKENTVQKVFDFAYEMSYGQGEHRVHRSGGELKRKNGQIFTNTFQGKLAELAIYNEFFSLNKEAFFQLSQPDFNVYGLGKWDDFDLSLGETIFSIKSTKFYGNLLLLETKDWDTNAQYIPNLKKTETSHYDYIILVRIAEDIESVMKQNGLLYSNEVDKERLFNIINEYKWSYDIPGYITHNDFVNIIKNEQIIPKGAILNGKTTMDAENYYEETGKLKDFFELVKSLNKLF</sequence>
<dbReference type="GeneID" id="61751044"/>
<evidence type="ECO:0000313" key="1">
    <source>
        <dbReference type="EMBL" id="AXX85097.1"/>
    </source>
</evidence>
<dbReference type="EMBL" id="NXIC01000003">
    <property type="protein sequence ID" value="RXI25910.1"/>
    <property type="molecule type" value="Genomic_DNA"/>
</dbReference>
<proteinExistence type="predicted"/>